<dbReference type="EMBL" id="ML993902">
    <property type="protein sequence ID" value="KAF2203456.1"/>
    <property type="molecule type" value="Genomic_DNA"/>
</dbReference>
<dbReference type="PROSITE" id="PS51686">
    <property type="entry name" value="SAM_MT_RSMB_NOP"/>
    <property type="match status" value="1"/>
</dbReference>
<dbReference type="GO" id="GO:0008173">
    <property type="term" value="F:RNA methyltransferase activity"/>
    <property type="evidence" value="ECO:0007669"/>
    <property type="project" value="InterPro"/>
</dbReference>
<feature type="region of interest" description="Disordered" evidence="6">
    <location>
        <begin position="574"/>
        <end position="615"/>
    </location>
</feature>
<dbReference type="GO" id="GO:0005730">
    <property type="term" value="C:nucleolus"/>
    <property type="evidence" value="ECO:0007669"/>
    <property type="project" value="TreeGrafter"/>
</dbReference>
<proteinExistence type="inferred from homology"/>
<keyword evidence="4 5" id="KW-0694">RNA-binding</keyword>
<evidence type="ECO:0000256" key="2">
    <source>
        <dbReference type="ARBA" id="ARBA00022679"/>
    </source>
</evidence>
<keyword evidence="1 5" id="KW-0489">Methyltransferase</keyword>
<feature type="domain" description="SAM-dependent MTase RsmB/NOP-type" evidence="7">
    <location>
        <begin position="139"/>
        <end position="545"/>
    </location>
</feature>
<feature type="active site" description="Nucleophile" evidence="5">
    <location>
        <position position="443"/>
    </location>
</feature>
<evidence type="ECO:0000256" key="5">
    <source>
        <dbReference type="PROSITE-ProRule" id="PRU01023"/>
    </source>
</evidence>
<accession>A0A9P4JSA4</accession>
<dbReference type="GO" id="GO:0070475">
    <property type="term" value="P:rRNA base methylation"/>
    <property type="evidence" value="ECO:0007669"/>
    <property type="project" value="TreeGrafter"/>
</dbReference>
<dbReference type="GO" id="GO:0003723">
    <property type="term" value="F:RNA binding"/>
    <property type="evidence" value="ECO:0007669"/>
    <property type="project" value="UniProtKB-UniRule"/>
</dbReference>
<evidence type="ECO:0000256" key="1">
    <source>
        <dbReference type="ARBA" id="ARBA00022603"/>
    </source>
</evidence>
<dbReference type="Proteomes" id="UP000799536">
    <property type="component" value="Unassembled WGS sequence"/>
</dbReference>
<evidence type="ECO:0000256" key="6">
    <source>
        <dbReference type="SAM" id="MobiDB-lite"/>
    </source>
</evidence>
<protein>
    <submittedName>
        <fullName evidence="8">S-adenosyl-L-methionine-dependent methyltransferase</fullName>
    </submittedName>
</protein>
<name>A0A9P4JSA4_9PLEO</name>
<dbReference type="Gene3D" id="3.30.70.1170">
    <property type="entry name" value="Sun protein, domain 3"/>
    <property type="match status" value="1"/>
</dbReference>
<evidence type="ECO:0000313" key="9">
    <source>
        <dbReference type="Proteomes" id="UP000799536"/>
    </source>
</evidence>
<reference evidence="8" key="1">
    <citation type="journal article" date="2020" name="Stud. Mycol.">
        <title>101 Dothideomycetes genomes: a test case for predicting lifestyles and emergence of pathogens.</title>
        <authorList>
            <person name="Haridas S."/>
            <person name="Albert R."/>
            <person name="Binder M."/>
            <person name="Bloem J."/>
            <person name="Labutti K."/>
            <person name="Salamov A."/>
            <person name="Andreopoulos B."/>
            <person name="Baker S."/>
            <person name="Barry K."/>
            <person name="Bills G."/>
            <person name="Bluhm B."/>
            <person name="Cannon C."/>
            <person name="Castanera R."/>
            <person name="Culley D."/>
            <person name="Daum C."/>
            <person name="Ezra D."/>
            <person name="Gonzalez J."/>
            <person name="Henrissat B."/>
            <person name="Kuo A."/>
            <person name="Liang C."/>
            <person name="Lipzen A."/>
            <person name="Lutzoni F."/>
            <person name="Magnuson J."/>
            <person name="Mondo S."/>
            <person name="Nolan M."/>
            <person name="Ohm R."/>
            <person name="Pangilinan J."/>
            <person name="Park H.-J."/>
            <person name="Ramirez L."/>
            <person name="Alfaro M."/>
            <person name="Sun H."/>
            <person name="Tritt A."/>
            <person name="Yoshinaga Y."/>
            <person name="Zwiers L.-H."/>
            <person name="Turgeon B."/>
            <person name="Goodwin S."/>
            <person name="Spatafora J."/>
            <person name="Crous P."/>
            <person name="Grigoriev I."/>
        </authorList>
    </citation>
    <scope>NUCLEOTIDE SEQUENCE</scope>
    <source>
        <strain evidence="8">ATCC 74209</strain>
    </source>
</reference>
<evidence type="ECO:0000256" key="3">
    <source>
        <dbReference type="ARBA" id="ARBA00022691"/>
    </source>
</evidence>
<keyword evidence="3 5" id="KW-0949">S-adenosyl-L-methionine</keyword>
<feature type="compositionally biased region" description="Basic residues" evidence="6">
    <location>
        <begin position="604"/>
        <end position="615"/>
    </location>
</feature>
<dbReference type="Pfam" id="PF21153">
    <property type="entry name" value="NSUN5_N"/>
    <property type="match status" value="1"/>
</dbReference>
<evidence type="ECO:0000313" key="8">
    <source>
        <dbReference type="EMBL" id="KAF2203456.1"/>
    </source>
</evidence>
<evidence type="ECO:0000256" key="4">
    <source>
        <dbReference type="ARBA" id="ARBA00022884"/>
    </source>
</evidence>
<evidence type="ECO:0000259" key="7">
    <source>
        <dbReference type="PROSITE" id="PS51686"/>
    </source>
</evidence>
<comment type="similarity">
    <text evidence="5">Belongs to the class I-like SAM-binding methyltransferase superfamily. RsmB/NOP family.</text>
</comment>
<feature type="binding site" evidence="5">
    <location>
        <begin position="246"/>
        <end position="252"/>
    </location>
    <ligand>
        <name>S-adenosyl-L-methionine</name>
        <dbReference type="ChEBI" id="CHEBI:59789"/>
    </ligand>
</feature>
<feature type="region of interest" description="Disordered" evidence="6">
    <location>
        <begin position="336"/>
        <end position="415"/>
    </location>
</feature>
<dbReference type="FunFam" id="3.30.70.1170:FF:000006">
    <property type="entry name" value="NOL1/NOP2/Sun domain family protein"/>
    <property type="match status" value="1"/>
</dbReference>
<keyword evidence="9" id="KW-1185">Reference proteome</keyword>
<comment type="caution">
    <text evidence="8">The sequence shown here is derived from an EMBL/GenBank/DDBJ whole genome shotgun (WGS) entry which is preliminary data.</text>
</comment>
<dbReference type="OrthoDB" id="435282at2759"/>
<dbReference type="PRINTS" id="PR02008">
    <property type="entry name" value="RCMTFAMILY"/>
</dbReference>
<feature type="compositionally biased region" description="Polar residues" evidence="6">
    <location>
        <begin position="372"/>
        <end position="397"/>
    </location>
</feature>
<dbReference type="InterPro" id="IPR023267">
    <property type="entry name" value="RCMT"/>
</dbReference>
<dbReference type="InterPro" id="IPR049561">
    <property type="entry name" value="NSUN5_7_fdxn-like"/>
</dbReference>
<feature type="binding site" evidence="5">
    <location>
        <position position="277"/>
    </location>
    <ligand>
        <name>S-adenosyl-L-methionine</name>
        <dbReference type="ChEBI" id="CHEBI:59789"/>
    </ligand>
</feature>
<dbReference type="InterPro" id="IPR029063">
    <property type="entry name" value="SAM-dependent_MTases_sf"/>
</dbReference>
<dbReference type="SUPFAM" id="SSF53335">
    <property type="entry name" value="S-adenosyl-L-methionine-dependent methyltransferases"/>
    <property type="match status" value="1"/>
</dbReference>
<dbReference type="InterPro" id="IPR001678">
    <property type="entry name" value="MeTrfase_RsmB-F_NOP2_dom"/>
</dbReference>
<dbReference type="InterPro" id="IPR048889">
    <property type="entry name" value="NSUN5_RCM1_N"/>
</dbReference>
<dbReference type="Pfam" id="PF21148">
    <property type="entry name" value="NSUN5_fdxn-like"/>
    <property type="match status" value="1"/>
</dbReference>
<dbReference type="Pfam" id="PF01189">
    <property type="entry name" value="Methyltr_RsmB-F"/>
    <property type="match status" value="1"/>
</dbReference>
<dbReference type="InterPro" id="IPR049560">
    <property type="entry name" value="MeTrfase_RsmB-F_NOP2_cat"/>
</dbReference>
<dbReference type="Gene3D" id="3.40.50.150">
    <property type="entry name" value="Vaccinia Virus protein VP39"/>
    <property type="match status" value="1"/>
</dbReference>
<keyword evidence="2 5" id="KW-0808">Transferase</keyword>
<organism evidence="8 9">
    <name type="scientific">Delitschia confertaspora ATCC 74209</name>
    <dbReference type="NCBI Taxonomy" id="1513339"/>
    <lineage>
        <taxon>Eukaryota</taxon>
        <taxon>Fungi</taxon>
        <taxon>Dikarya</taxon>
        <taxon>Ascomycota</taxon>
        <taxon>Pezizomycotina</taxon>
        <taxon>Dothideomycetes</taxon>
        <taxon>Pleosporomycetidae</taxon>
        <taxon>Pleosporales</taxon>
        <taxon>Delitschiaceae</taxon>
        <taxon>Delitschia</taxon>
    </lineage>
</organism>
<dbReference type="PANTHER" id="PTHR22807">
    <property type="entry name" value="NOP2 YEAST -RELATED NOL1/NOP2/FMU SUN DOMAIN-CONTAINING"/>
    <property type="match status" value="1"/>
</dbReference>
<gene>
    <name evidence="8" type="ORF">GQ43DRAFT_411519</name>
</gene>
<dbReference type="PANTHER" id="PTHR22807:SF4">
    <property type="entry name" value="28S RRNA (CYTOSINE-C(5))-METHYLTRANSFERASE"/>
    <property type="match status" value="1"/>
</dbReference>
<feature type="compositionally biased region" description="Acidic residues" evidence="6">
    <location>
        <begin position="398"/>
        <end position="407"/>
    </location>
</feature>
<comment type="caution">
    <text evidence="5">Lacks conserved residue(s) required for the propagation of feature annotation.</text>
</comment>
<feature type="binding site" evidence="5">
    <location>
        <position position="326"/>
    </location>
    <ligand>
        <name>S-adenosyl-L-methionine</name>
        <dbReference type="ChEBI" id="CHEBI:59789"/>
    </ligand>
</feature>
<dbReference type="AlphaFoldDB" id="A0A9P4JSA4"/>
<sequence>MSLYYEAAAIINNEAKVGGSLKSRIFGKKDLKSKPAQVFALVIEASKWSIVLKDVIERSGVLEDEKKLTPLLALLLTHDLLLSKSGVAANSNHVLKLSINRHKARLSAEFTKARIRGGFSSVEAFREAINEGNYGESDNSSERTLAHPRWIRVNTLKTTLEEQLATTFAGYTKTEHLKAVLTATGSSKILHIDPNIPSLLALPSKADFAKSLAYTSGKIIFQDKASCFPAYLLNIKPENGTIIDACAAPGNKTTHVAAFSYANAQQHGSDARVIAFERDRKRAMALKKMVNLAGADNIVSIRGGQDFLSTNPSSEEFSQVGALVLDPSCSGSGIVGRDDSLTIHLPSPSSRATPGSRDTTSKNSKKRKRTGNVATENKSTSTAAGENTISLPSSTDAQETEEQEEEPTDSKKDRLQSLSTFQLHILTHAMRFRSATKITYSTCSIHFTENEGVVFRALASDVARKRGWRIMRRKEQVRGMKSWERRGVASGEEMEAVIGREGENEKGKWKGTEEEKKEVLDACIRCQQGTEEGTMGFFVAGFVRDGDKDGEGGYGEEVEAIEEDKEVEEWNGFDDDEVEVESNVVEAPPSNKVIKRDEDIPQAGKKKKRRKNSHL</sequence>